<evidence type="ECO:0000259" key="1">
    <source>
        <dbReference type="PROSITE" id="PS51034"/>
    </source>
</evidence>
<feature type="domain" description="ZP" evidence="1">
    <location>
        <begin position="50"/>
        <end position="158"/>
    </location>
</feature>
<dbReference type="PANTHER" id="PTHR46560">
    <property type="entry name" value="CYPHER, ISOFORM B"/>
    <property type="match status" value="1"/>
</dbReference>
<dbReference type="EMBL" id="JABSTR010000001">
    <property type="protein sequence ID" value="KAH9359871.1"/>
    <property type="molecule type" value="Genomic_DNA"/>
</dbReference>
<evidence type="ECO:0000313" key="3">
    <source>
        <dbReference type="Proteomes" id="UP000821853"/>
    </source>
</evidence>
<gene>
    <name evidence="2" type="ORF">HPB48_014417</name>
</gene>
<proteinExistence type="predicted"/>
<dbReference type="PANTHER" id="PTHR46560:SF11">
    <property type="entry name" value="GH09980P"/>
    <property type="match status" value="1"/>
</dbReference>
<comment type="caution">
    <text evidence="2">The sequence shown here is derived from an EMBL/GenBank/DDBJ whole genome shotgun (WGS) entry which is preliminary data.</text>
</comment>
<protein>
    <recommendedName>
        <fullName evidence="1">ZP domain-containing protein</fullName>
    </recommendedName>
</protein>
<dbReference type="VEuPathDB" id="VectorBase:HLOH_053223"/>
<dbReference type="InterPro" id="IPR001507">
    <property type="entry name" value="ZP_dom"/>
</dbReference>
<sequence>MNDLVPQLGPCCRCQEGVRDDSHVENVVHKAVADEFSSEILTNRTRAYLSCASGEMVVKINFSEPFRGITYVDYDKTSPCKFYGDGRKYYELRIPLKGCGTKQRVREKIRRHGLHPPNFIIFAHVNTEKEIQAHAAVANFNTGLGNRRDADASCVIMR</sequence>
<accession>A0A9J6FAZ3</accession>
<reference evidence="2 3" key="1">
    <citation type="journal article" date="2020" name="Cell">
        <title>Large-Scale Comparative Analyses of Tick Genomes Elucidate Their Genetic Diversity and Vector Capacities.</title>
        <authorList>
            <consortium name="Tick Genome and Microbiome Consortium (TIGMIC)"/>
            <person name="Jia N."/>
            <person name="Wang J."/>
            <person name="Shi W."/>
            <person name="Du L."/>
            <person name="Sun Y."/>
            <person name="Zhan W."/>
            <person name="Jiang J.F."/>
            <person name="Wang Q."/>
            <person name="Zhang B."/>
            <person name="Ji P."/>
            <person name="Bell-Sakyi L."/>
            <person name="Cui X.M."/>
            <person name="Yuan T.T."/>
            <person name="Jiang B.G."/>
            <person name="Yang W.F."/>
            <person name="Lam T.T."/>
            <person name="Chang Q.C."/>
            <person name="Ding S.J."/>
            <person name="Wang X.J."/>
            <person name="Zhu J.G."/>
            <person name="Ruan X.D."/>
            <person name="Zhao L."/>
            <person name="Wei J.T."/>
            <person name="Ye R.Z."/>
            <person name="Que T.C."/>
            <person name="Du C.H."/>
            <person name="Zhou Y.H."/>
            <person name="Cheng J.X."/>
            <person name="Dai P.F."/>
            <person name="Guo W.B."/>
            <person name="Han X.H."/>
            <person name="Huang E.J."/>
            <person name="Li L.F."/>
            <person name="Wei W."/>
            <person name="Gao Y.C."/>
            <person name="Liu J.Z."/>
            <person name="Shao H.Z."/>
            <person name="Wang X."/>
            <person name="Wang C.C."/>
            <person name="Yang T.C."/>
            <person name="Huo Q.B."/>
            <person name="Li W."/>
            <person name="Chen H.Y."/>
            <person name="Chen S.E."/>
            <person name="Zhou L.G."/>
            <person name="Ni X.B."/>
            <person name="Tian J.H."/>
            <person name="Sheng Y."/>
            <person name="Liu T."/>
            <person name="Pan Y.S."/>
            <person name="Xia L.Y."/>
            <person name="Li J."/>
            <person name="Zhao F."/>
            <person name="Cao W.C."/>
        </authorList>
    </citation>
    <scope>NUCLEOTIDE SEQUENCE [LARGE SCALE GENOMIC DNA]</scope>
    <source>
        <strain evidence="2">HaeL-2018</strain>
    </source>
</reference>
<dbReference type="AlphaFoldDB" id="A0A9J6FAZ3"/>
<name>A0A9J6FAZ3_HAELO</name>
<dbReference type="OrthoDB" id="10070678at2759"/>
<keyword evidence="3" id="KW-1185">Reference proteome</keyword>
<dbReference type="Proteomes" id="UP000821853">
    <property type="component" value="Chromosome 1"/>
</dbReference>
<dbReference type="PROSITE" id="PS51034">
    <property type="entry name" value="ZP_2"/>
    <property type="match status" value="1"/>
</dbReference>
<organism evidence="2 3">
    <name type="scientific">Haemaphysalis longicornis</name>
    <name type="common">Bush tick</name>
    <dbReference type="NCBI Taxonomy" id="44386"/>
    <lineage>
        <taxon>Eukaryota</taxon>
        <taxon>Metazoa</taxon>
        <taxon>Ecdysozoa</taxon>
        <taxon>Arthropoda</taxon>
        <taxon>Chelicerata</taxon>
        <taxon>Arachnida</taxon>
        <taxon>Acari</taxon>
        <taxon>Parasitiformes</taxon>
        <taxon>Ixodida</taxon>
        <taxon>Ixodoidea</taxon>
        <taxon>Ixodidae</taxon>
        <taxon>Haemaphysalinae</taxon>
        <taxon>Haemaphysalis</taxon>
    </lineage>
</organism>
<evidence type="ECO:0000313" key="2">
    <source>
        <dbReference type="EMBL" id="KAH9359871.1"/>
    </source>
</evidence>